<dbReference type="Pfam" id="PF00611">
    <property type="entry name" value="FCH"/>
    <property type="match status" value="1"/>
</dbReference>
<name>A0A8S9WWT6_APOLU</name>
<dbReference type="GO" id="GO:0007274">
    <property type="term" value="P:neuromuscular synaptic transmission"/>
    <property type="evidence" value="ECO:0007669"/>
    <property type="project" value="TreeGrafter"/>
</dbReference>
<protein>
    <recommendedName>
        <fullName evidence="1">FCH domain-containing protein</fullName>
    </recommendedName>
</protein>
<dbReference type="GO" id="GO:0031594">
    <property type="term" value="C:neuromuscular junction"/>
    <property type="evidence" value="ECO:0007669"/>
    <property type="project" value="TreeGrafter"/>
</dbReference>
<reference evidence="2" key="1">
    <citation type="journal article" date="2021" name="Mol. Ecol. Resour.">
        <title>Apolygus lucorum genome provides insights into omnivorousness and mesophyll feeding.</title>
        <authorList>
            <person name="Liu Y."/>
            <person name="Liu H."/>
            <person name="Wang H."/>
            <person name="Huang T."/>
            <person name="Liu B."/>
            <person name="Yang B."/>
            <person name="Yin L."/>
            <person name="Li B."/>
            <person name="Zhang Y."/>
            <person name="Zhang S."/>
            <person name="Jiang F."/>
            <person name="Zhang X."/>
            <person name="Ren Y."/>
            <person name="Wang B."/>
            <person name="Wang S."/>
            <person name="Lu Y."/>
            <person name="Wu K."/>
            <person name="Fan W."/>
            <person name="Wang G."/>
        </authorList>
    </citation>
    <scope>NUCLEOTIDE SEQUENCE</scope>
    <source>
        <strain evidence="2">12Hb</strain>
    </source>
</reference>
<accession>A0A8S9WWT6</accession>
<feature type="domain" description="FCH" evidence="1">
    <location>
        <begin position="21"/>
        <end position="54"/>
    </location>
</feature>
<evidence type="ECO:0000313" key="2">
    <source>
        <dbReference type="EMBL" id="KAF6200571.1"/>
    </source>
</evidence>
<dbReference type="Proteomes" id="UP000466442">
    <property type="component" value="Unassembled WGS sequence"/>
</dbReference>
<dbReference type="Gene3D" id="1.20.1270.60">
    <property type="entry name" value="Arfaptin homology (AH) domain/BAR domain"/>
    <property type="match status" value="1"/>
</dbReference>
<dbReference type="PANTHER" id="PTHR15735:SF21">
    <property type="entry name" value="PROTEIN NERVOUS WRECK"/>
    <property type="match status" value="1"/>
</dbReference>
<dbReference type="AlphaFoldDB" id="A0A8S9WWT6"/>
<dbReference type="InterPro" id="IPR001060">
    <property type="entry name" value="FCH_dom"/>
</dbReference>
<evidence type="ECO:0000313" key="3">
    <source>
        <dbReference type="Proteomes" id="UP000466442"/>
    </source>
</evidence>
<dbReference type="InterPro" id="IPR027267">
    <property type="entry name" value="AH/BAR_dom_sf"/>
</dbReference>
<dbReference type="EMBL" id="WIXP02000013">
    <property type="protein sequence ID" value="KAF6200571.1"/>
    <property type="molecule type" value="Genomic_DNA"/>
</dbReference>
<gene>
    <name evidence="2" type="ORF">GE061_005014</name>
</gene>
<comment type="caution">
    <text evidence="2">The sequence shown here is derived from an EMBL/GenBank/DDBJ whole genome shotgun (WGS) entry which is preliminary data.</text>
</comment>
<sequence>MQPPPRKGNYAKFLKNLHSEQVAKLQLKNQNECDLLEDVRNFILKRSAIEKSYAEVSGHAKPNRFHKTDIILFEYVSNTV</sequence>
<keyword evidence="3" id="KW-1185">Reference proteome</keyword>
<organism evidence="2 3">
    <name type="scientific">Apolygus lucorum</name>
    <name type="common">Small green plant bug</name>
    <name type="synonym">Lygocoris lucorum</name>
    <dbReference type="NCBI Taxonomy" id="248454"/>
    <lineage>
        <taxon>Eukaryota</taxon>
        <taxon>Metazoa</taxon>
        <taxon>Ecdysozoa</taxon>
        <taxon>Arthropoda</taxon>
        <taxon>Hexapoda</taxon>
        <taxon>Insecta</taxon>
        <taxon>Pterygota</taxon>
        <taxon>Neoptera</taxon>
        <taxon>Paraneoptera</taxon>
        <taxon>Hemiptera</taxon>
        <taxon>Heteroptera</taxon>
        <taxon>Panheteroptera</taxon>
        <taxon>Cimicomorpha</taxon>
        <taxon>Miridae</taxon>
        <taxon>Mirini</taxon>
        <taxon>Apolygus</taxon>
    </lineage>
</organism>
<evidence type="ECO:0000259" key="1">
    <source>
        <dbReference type="Pfam" id="PF00611"/>
    </source>
</evidence>
<dbReference type="GO" id="GO:0030833">
    <property type="term" value="P:regulation of actin filament polymerization"/>
    <property type="evidence" value="ECO:0007669"/>
    <property type="project" value="TreeGrafter"/>
</dbReference>
<dbReference type="GO" id="GO:0055037">
    <property type="term" value="C:recycling endosome"/>
    <property type="evidence" value="ECO:0007669"/>
    <property type="project" value="TreeGrafter"/>
</dbReference>
<dbReference type="PANTHER" id="PTHR15735">
    <property type="entry name" value="FCH AND DOUBLE SH3 DOMAINS PROTEIN"/>
    <property type="match status" value="1"/>
</dbReference>
<dbReference type="SUPFAM" id="SSF103657">
    <property type="entry name" value="BAR/IMD domain-like"/>
    <property type="match status" value="1"/>
</dbReference>
<proteinExistence type="predicted"/>
<dbReference type="OrthoDB" id="10065861at2759"/>